<dbReference type="AlphaFoldDB" id="A0A9P6VGX9"/>
<dbReference type="Gene3D" id="3.40.50.720">
    <property type="entry name" value="NAD(P)-binding Rossmann-like Domain"/>
    <property type="match status" value="1"/>
</dbReference>
<comment type="similarity">
    <text evidence="1 4">Belongs to the short-chain dehydrogenases/reductases (SDR) family.</text>
</comment>
<evidence type="ECO:0000256" key="5">
    <source>
        <dbReference type="SAM" id="MobiDB-lite"/>
    </source>
</evidence>
<evidence type="ECO:0000256" key="4">
    <source>
        <dbReference type="RuleBase" id="RU000363"/>
    </source>
</evidence>
<dbReference type="GO" id="GO:0016491">
    <property type="term" value="F:oxidoreductase activity"/>
    <property type="evidence" value="ECO:0007669"/>
    <property type="project" value="UniProtKB-KW"/>
</dbReference>
<evidence type="ECO:0000313" key="7">
    <source>
        <dbReference type="Proteomes" id="UP000785200"/>
    </source>
</evidence>
<dbReference type="InterPro" id="IPR002347">
    <property type="entry name" value="SDR_fam"/>
</dbReference>
<comment type="caution">
    <text evidence="6">The sequence shown here is derived from an EMBL/GenBank/DDBJ whole genome shotgun (WGS) entry which is preliminary data.</text>
</comment>
<dbReference type="OrthoDB" id="2898618at2759"/>
<dbReference type="PANTHER" id="PTHR43618">
    <property type="entry name" value="7-ALPHA-HYDROXYSTEROID DEHYDROGENASE"/>
    <property type="match status" value="1"/>
</dbReference>
<keyword evidence="2" id="KW-0521">NADP</keyword>
<dbReference type="SUPFAM" id="SSF51735">
    <property type="entry name" value="NAD(P)-binding Rossmann-fold domains"/>
    <property type="match status" value="1"/>
</dbReference>
<dbReference type="InterPro" id="IPR052178">
    <property type="entry name" value="Sec_Metab_Biosynth_SDR"/>
</dbReference>
<evidence type="ECO:0000256" key="3">
    <source>
        <dbReference type="ARBA" id="ARBA00023002"/>
    </source>
</evidence>
<dbReference type="Proteomes" id="UP000785200">
    <property type="component" value="Unassembled WGS sequence"/>
</dbReference>
<dbReference type="PRINTS" id="PR00080">
    <property type="entry name" value="SDRFAMILY"/>
</dbReference>
<dbReference type="PRINTS" id="PR00081">
    <property type="entry name" value="GDHRDH"/>
</dbReference>
<dbReference type="InterPro" id="IPR036291">
    <property type="entry name" value="NAD(P)-bd_dom_sf"/>
</dbReference>
<dbReference type="PANTHER" id="PTHR43618:SF4">
    <property type="entry name" value="SHORT CHAIN DEHYDROGENASE_REDUCTASE FAMILY (AFU_ORTHOLOGUE AFUA_7G04540)"/>
    <property type="match status" value="1"/>
</dbReference>
<proteinExistence type="inferred from homology"/>
<evidence type="ECO:0000256" key="2">
    <source>
        <dbReference type="ARBA" id="ARBA00022857"/>
    </source>
</evidence>
<keyword evidence="7" id="KW-1185">Reference proteome</keyword>
<name>A0A9P6VGX9_9HELO</name>
<accession>A0A9P6VGX9</accession>
<evidence type="ECO:0000313" key="6">
    <source>
        <dbReference type="EMBL" id="KAG0647816.1"/>
    </source>
</evidence>
<feature type="region of interest" description="Disordered" evidence="5">
    <location>
        <begin position="259"/>
        <end position="287"/>
    </location>
</feature>
<evidence type="ECO:0000256" key="1">
    <source>
        <dbReference type="ARBA" id="ARBA00006484"/>
    </source>
</evidence>
<sequence length="326" mass="34568">MFSRLRTIKPTLISVRISSVKSTLSVRMASTAAHNENLQSHKLFDVSNYSAIVTGGGTGIGLMLTQTLVANGAKVYITGRRREALDTVVEKYSTGPGKVVALPGDITKKEEIKRLVAEVEKNEPKGIQLLVNNAGIARDDNTKYSDGSPDFKSAQAISDHLWKSEFSSWADTFETNVTAQYFVAAAFLPLLSKSLESSKGASPSIVNIASISGVMKGSSAGQFAYASSKAAFLHLTRMLATTFVETKIRVNSIAPGVFPSEMTAGDSDENQKSKMDREASNPSGRFGSETDMGACLLLLAGPGGAFLNGQVLYPDGGNILTSPAAT</sequence>
<reference evidence="6" key="1">
    <citation type="submission" date="2019-07" db="EMBL/GenBank/DDBJ databases">
        <title>Hyphodiscus hymeniophilus genome sequencing and assembly.</title>
        <authorList>
            <person name="Kramer G."/>
            <person name="Nodwell J."/>
        </authorList>
    </citation>
    <scope>NUCLEOTIDE SEQUENCE</scope>
    <source>
        <strain evidence="6">ATCC 34498</strain>
    </source>
</reference>
<organism evidence="6 7">
    <name type="scientific">Hyphodiscus hymeniophilus</name>
    <dbReference type="NCBI Taxonomy" id="353542"/>
    <lineage>
        <taxon>Eukaryota</taxon>
        <taxon>Fungi</taxon>
        <taxon>Dikarya</taxon>
        <taxon>Ascomycota</taxon>
        <taxon>Pezizomycotina</taxon>
        <taxon>Leotiomycetes</taxon>
        <taxon>Helotiales</taxon>
        <taxon>Hyphodiscaceae</taxon>
        <taxon>Hyphodiscus</taxon>
    </lineage>
</organism>
<dbReference type="EMBL" id="VNKQ01000011">
    <property type="protein sequence ID" value="KAG0647816.1"/>
    <property type="molecule type" value="Genomic_DNA"/>
</dbReference>
<dbReference type="Pfam" id="PF00106">
    <property type="entry name" value="adh_short"/>
    <property type="match status" value="1"/>
</dbReference>
<protein>
    <recommendedName>
        <fullName evidence="8">Short chain dehydrogenase/reductase</fullName>
    </recommendedName>
</protein>
<evidence type="ECO:0008006" key="8">
    <source>
        <dbReference type="Google" id="ProtNLM"/>
    </source>
</evidence>
<gene>
    <name evidence="6" type="ORF">D0Z07_5864</name>
</gene>
<keyword evidence="3" id="KW-0560">Oxidoreductase</keyword>
<feature type="compositionally biased region" description="Basic and acidic residues" evidence="5">
    <location>
        <begin position="269"/>
        <end position="279"/>
    </location>
</feature>